<evidence type="ECO:0000256" key="9">
    <source>
        <dbReference type="SAM" id="Coils"/>
    </source>
</evidence>
<feature type="transmembrane region" description="Helical" evidence="10">
    <location>
        <begin position="290"/>
        <end position="313"/>
    </location>
</feature>
<dbReference type="Gene3D" id="3.30.565.10">
    <property type="entry name" value="Histidine kinase-like ATPase, C-terminal domain"/>
    <property type="match status" value="1"/>
</dbReference>
<dbReference type="Gene3D" id="6.10.340.10">
    <property type="match status" value="1"/>
</dbReference>
<keyword evidence="2" id="KW-1003">Cell membrane</keyword>
<dbReference type="PANTHER" id="PTHR34220:SF7">
    <property type="entry name" value="SENSOR HISTIDINE KINASE YPDA"/>
    <property type="match status" value="1"/>
</dbReference>
<organism evidence="12">
    <name type="scientific">Paenibacillus ihbetae</name>
    <dbReference type="NCBI Taxonomy" id="1870820"/>
    <lineage>
        <taxon>Bacteria</taxon>
        <taxon>Bacillati</taxon>
        <taxon>Bacillota</taxon>
        <taxon>Bacilli</taxon>
        <taxon>Bacillales</taxon>
        <taxon>Paenibacillaceae</taxon>
        <taxon>Paenibacillus</taxon>
    </lineage>
</organism>
<dbReference type="Pfam" id="PF06580">
    <property type="entry name" value="His_kinase"/>
    <property type="match status" value="1"/>
</dbReference>
<keyword evidence="6 12" id="KW-0418">Kinase</keyword>
<dbReference type="InterPro" id="IPR003594">
    <property type="entry name" value="HATPase_dom"/>
</dbReference>
<evidence type="ECO:0000256" key="7">
    <source>
        <dbReference type="ARBA" id="ARBA00022989"/>
    </source>
</evidence>
<dbReference type="GO" id="GO:0005886">
    <property type="term" value="C:plasma membrane"/>
    <property type="evidence" value="ECO:0007669"/>
    <property type="project" value="UniProtKB-SubCell"/>
</dbReference>
<dbReference type="SMART" id="SM00387">
    <property type="entry name" value="HATPase_c"/>
    <property type="match status" value="1"/>
</dbReference>
<dbReference type="PANTHER" id="PTHR34220">
    <property type="entry name" value="SENSOR HISTIDINE KINASE YPDA"/>
    <property type="match status" value="1"/>
</dbReference>
<keyword evidence="4" id="KW-0808">Transferase</keyword>
<dbReference type="Pfam" id="PF00672">
    <property type="entry name" value="HAMP"/>
    <property type="match status" value="1"/>
</dbReference>
<reference evidence="12" key="1">
    <citation type="submission" date="2016-08" db="EMBL/GenBank/DDBJ databases">
        <title>Complete Genome Seqeunce of Paenibacillus sp. nov. IHBB 9852 from high altitute lake of Indian trans-Himalayas.</title>
        <authorList>
            <person name="Kiran S."/>
            <person name="Swarnkar M.K."/>
            <person name="Rana A."/>
            <person name="Tewari R."/>
            <person name="Gulati A."/>
        </authorList>
    </citation>
    <scope>NUCLEOTIDE SEQUENCE [LARGE SCALE GENOMIC DNA]</scope>
    <source>
        <strain evidence="12">IHBB 9852</strain>
    </source>
</reference>
<keyword evidence="3" id="KW-0597">Phosphoprotein</keyword>
<dbReference type="InterPro" id="IPR003660">
    <property type="entry name" value="HAMP_dom"/>
</dbReference>
<evidence type="ECO:0000256" key="5">
    <source>
        <dbReference type="ARBA" id="ARBA00022692"/>
    </source>
</evidence>
<dbReference type="KEGG" id="pib:BBD41_00865"/>
<name>A0A1B2DU64_9BACL</name>
<dbReference type="CDD" id="cd06225">
    <property type="entry name" value="HAMP"/>
    <property type="match status" value="1"/>
</dbReference>
<evidence type="ECO:0000256" key="2">
    <source>
        <dbReference type="ARBA" id="ARBA00022475"/>
    </source>
</evidence>
<dbReference type="EMBL" id="CP016809">
    <property type="protein sequence ID" value="ANY71252.1"/>
    <property type="molecule type" value="Genomic_DNA"/>
</dbReference>
<dbReference type="Pfam" id="PF02518">
    <property type="entry name" value="HATPase_c"/>
    <property type="match status" value="1"/>
</dbReference>
<evidence type="ECO:0000256" key="3">
    <source>
        <dbReference type="ARBA" id="ARBA00022553"/>
    </source>
</evidence>
<evidence type="ECO:0000259" key="11">
    <source>
        <dbReference type="PROSITE" id="PS50885"/>
    </source>
</evidence>
<dbReference type="SUPFAM" id="SSF103190">
    <property type="entry name" value="Sensory domain-like"/>
    <property type="match status" value="1"/>
</dbReference>
<evidence type="ECO:0000256" key="8">
    <source>
        <dbReference type="ARBA" id="ARBA00023136"/>
    </source>
</evidence>
<proteinExistence type="predicted"/>
<dbReference type="InterPro" id="IPR036890">
    <property type="entry name" value="HATPase_C_sf"/>
</dbReference>
<evidence type="ECO:0000313" key="12">
    <source>
        <dbReference type="EMBL" id="ANY71252.1"/>
    </source>
</evidence>
<dbReference type="Pfam" id="PF02743">
    <property type="entry name" value="dCache_1"/>
    <property type="match status" value="1"/>
</dbReference>
<evidence type="ECO:0000256" key="10">
    <source>
        <dbReference type="SAM" id="Phobius"/>
    </source>
</evidence>
<dbReference type="InterPro" id="IPR029151">
    <property type="entry name" value="Sensor-like_sf"/>
</dbReference>
<evidence type="ECO:0000256" key="6">
    <source>
        <dbReference type="ARBA" id="ARBA00022777"/>
    </source>
</evidence>
<dbReference type="RefSeq" id="WP_237086986.1">
    <property type="nucleotide sequence ID" value="NZ_CP016809.1"/>
</dbReference>
<comment type="subcellular location">
    <subcellularLocation>
        <location evidence="1">Cell membrane</location>
        <topology evidence="1">Multi-pass membrane protein</topology>
    </subcellularLocation>
</comment>
<dbReference type="InterPro" id="IPR050640">
    <property type="entry name" value="Bact_2-comp_sensor_kinase"/>
</dbReference>
<dbReference type="AlphaFoldDB" id="A0A1B2DU64"/>
<feature type="domain" description="HAMP" evidence="11">
    <location>
        <begin position="310"/>
        <end position="362"/>
    </location>
</feature>
<feature type="coiled-coil region" evidence="9">
    <location>
        <begin position="350"/>
        <end position="384"/>
    </location>
</feature>
<dbReference type="InterPro" id="IPR033479">
    <property type="entry name" value="dCache_1"/>
</dbReference>
<evidence type="ECO:0000256" key="4">
    <source>
        <dbReference type="ARBA" id="ARBA00022679"/>
    </source>
</evidence>
<keyword evidence="8 10" id="KW-0472">Membrane</keyword>
<evidence type="ECO:0000256" key="1">
    <source>
        <dbReference type="ARBA" id="ARBA00004651"/>
    </source>
</evidence>
<dbReference type="InterPro" id="IPR010559">
    <property type="entry name" value="Sig_transdc_His_kin_internal"/>
</dbReference>
<keyword evidence="9" id="KW-0175">Coiled coil</keyword>
<dbReference type="SUPFAM" id="SSF158472">
    <property type="entry name" value="HAMP domain-like"/>
    <property type="match status" value="1"/>
</dbReference>
<dbReference type="GO" id="GO:0000155">
    <property type="term" value="F:phosphorelay sensor kinase activity"/>
    <property type="evidence" value="ECO:0007669"/>
    <property type="project" value="InterPro"/>
</dbReference>
<dbReference type="CDD" id="cd18773">
    <property type="entry name" value="PDC1_HK_sensor"/>
    <property type="match status" value="1"/>
</dbReference>
<dbReference type="Gene3D" id="3.30.450.20">
    <property type="entry name" value="PAS domain"/>
    <property type="match status" value="1"/>
</dbReference>
<accession>A0A1B2DU64</accession>
<keyword evidence="5 10" id="KW-0812">Transmembrane</keyword>
<gene>
    <name evidence="12" type="ORF">BBD41_00865</name>
</gene>
<sequence>MIVNRMRRWSVATKQFLLMFAVTLAIFAFLAASNYVQASKLFKSQMMDHAQTMTVRTNQFLDSYLDNGQNILLLLSTRSNYLEASREEELTEFLRSVAETNSTIVKTLYIVSSDGKVFSSSQVRYEVLGNPALPAIYQQASQSYAAMVSQPYDSPLSGHTVAIARPVQNNHGRQIGVAVVELDLDKLYRRMSEISMVNQTFAILSDQGKLVLYDRSSDLLPSEPHSYMTVLPEEFIGKLTELSYGSGELAGPKGQLITFKSGQNRLGWNLVLLSEESYFFRNLSALLDTYVTAGIFMLLVLLAITFMLSRLLTRPIRLLALRMDQVRNLESVPLAPVRRYDEIGSLTRSFNSMMKRIQSLLARNKEMEERKKSLELKVLQSQIAPHFLYNTLTTIGSLARQQRITEVNKTIRALVGVLEFTFDRVSEYVSVREELKGLELYMEIQKIRYGAGFRFICEVEEEALELPILKLTLQPIVENSVFHGILPKGGAEGEIRVRGEIRNGKLRFVVRDNGAGMEQSRLQGLLSSQGHAPLKERLTGIGVSNVHERIRLYFGDGFGLRIRSRKEIGTVIVITLPASLPESFCPTGNRLDTPDGER</sequence>
<dbReference type="PROSITE" id="PS50885">
    <property type="entry name" value="HAMP"/>
    <property type="match status" value="1"/>
</dbReference>
<dbReference type="SMART" id="SM00304">
    <property type="entry name" value="HAMP"/>
    <property type="match status" value="1"/>
</dbReference>
<protein>
    <submittedName>
        <fullName evidence="12">Histidine kinase</fullName>
    </submittedName>
</protein>
<keyword evidence="7 10" id="KW-1133">Transmembrane helix</keyword>
<dbReference type="SUPFAM" id="SSF55874">
    <property type="entry name" value="ATPase domain of HSP90 chaperone/DNA topoisomerase II/histidine kinase"/>
    <property type="match status" value="1"/>
</dbReference>